<gene>
    <name evidence="1" type="ORF">AWRI4619_LOCUS3973</name>
</gene>
<dbReference type="Proteomes" id="UP000716446">
    <property type="component" value="Unassembled WGS sequence"/>
</dbReference>
<evidence type="ECO:0000313" key="2">
    <source>
        <dbReference type="Proteomes" id="UP000716446"/>
    </source>
</evidence>
<sequence length="77" mass="7895">MVEQYKCLVVGTPSPRLQTIETFSSLTKMLSSLFNVAALALVADVASAAAVSSASRVSDSKIAGSTTSDVFPPTGSK</sequence>
<name>A0A9N8JDR5_9PEZI</name>
<organism evidence="1 2">
    <name type="scientific">Aureobasidium vineae</name>
    <dbReference type="NCBI Taxonomy" id="2773715"/>
    <lineage>
        <taxon>Eukaryota</taxon>
        <taxon>Fungi</taxon>
        <taxon>Dikarya</taxon>
        <taxon>Ascomycota</taxon>
        <taxon>Pezizomycotina</taxon>
        <taxon>Dothideomycetes</taxon>
        <taxon>Dothideomycetidae</taxon>
        <taxon>Dothideales</taxon>
        <taxon>Saccotheciaceae</taxon>
        <taxon>Aureobasidium</taxon>
    </lineage>
</organism>
<dbReference type="AlphaFoldDB" id="A0A9N8JDR5"/>
<dbReference type="EMBL" id="CAIJEN010000005">
    <property type="protein sequence ID" value="CAD0086143.1"/>
    <property type="molecule type" value="Genomic_DNA"/>
</dbReference>
<evidence type="ECO:0000313" key="1">
    <source>
        <dbReference type="EMBL" id="CAD0086143.1"/>
    </source>
</evidence>
<protein>
    <submittedName>
        <fullName evidence="1">Uncharacterized protein</fullName>
    </submittedName>
</protein>
<proteinExistence type="predicted"/>
<keyword evidence="2" id="KW-1185">Reference proteome</keyword>
<comment type="caution">
    <text evidence="1">The sequence shown here is derived from an EMBL/GenBank/DDBJ whole genome shotgun (WGS) entry which is preliminary data.</text>
</comment>
<reference evidence="1" key="1">
    <citation type="submission" date="2020-06" db="EMBL/GenBank/DDBJ databases">
        <authorList>
            <person name="Onetto C."/>
        </authorList>
    </citation>
    <scope>NUCLEOTIDE SEQUENCE</scope>
</reference>
<accession>A0A9N8JDR5</accession>